<reference evidence="1" key="1">
    <citation type="submission" date="2015-12" db="EMBL/GenBank/DDBJ databases">
        <title>De novo transcriptome assembly of four potential Pierce s Disease insect vectors from Arizona vineyards.</title>
        <authorList>
            <person name="Tassone E.E."/>
        </authorList>
    </citation>
    <scope>NUCLEOTIDE SEQUENCE</scope>
</reference>
<evidence type="ECO:0000313" key="1">
    <source>
        <dbReference type="EMBL" id="JAS26657.1"/>
    </source>
</evidence>
<dbReference type="EMBL" id="GEDC01010641">
    <property type="protein sequence ID" value="JAS26657.1"/>
    <property type="molecule type" value="Transcribed_RNA"/>
</dbReference>
<feature type="non-terminal residue" evidence="1">
    <location>
        <position position="162"/>
    </location>
</feature>
<accession>A0A1B6DLX2</accession>
<protein>
    <submittedName>
        <fullName evidence="1">Uncharacterized protein</fullName>
    </submittedName>
</protein>
<dbReference type="AlphaFoldDB" id="A0A1B6DLX2"/>
<gene>
    <name evidence="1" type="ORF">g.45164</name>
</gene>
<sequence>MYFSMLIDIKFILLSLIAFTVAYKFKKIILDRPIKRQIAWKFTKPEKVLKKTVTRLKVQRITDERKLALLERMVEVEKPFLMLMEELLDEFERKFRLPIMQEKVIKTLRAIDALSKYKKASMRRKLQEIIKVCFMMNTMHERFRHENILMIDTKLHDEWFKL</sequence>
<name>A0A1B6DLX2_9HEMI</name>
<organism evidence="1">
    <name type="scientific">Clastoptera arizonana</name>
    <name type="common">Arizona spittle bug</name>
    <dbReference type="NCBI Taxonomy" id="38151"/>
    <lineage>
        <taxon>Eukaryota</taxon>
        <taxon>Metazoa</taxon>
        <taxon>Ecdysozoa</taxon>
        <taxon>Arthropoda</taxon>
        <taxon>Hexapoda</taxon>
        <taxon>Insecta</taxon>
        <taxon>Pterygota</taxon>
        <taxon>Neoptera</taxon>
        <taxon>Paraneoptera</taxon>
        <taxon>Hemiptera</taxon>
        <taxon>Auchenorrhyncha</taxon>
        <taxon>Cercopoidea</taxon>
        <taxon>Clastopteridae</taxon>
        <taxon>Clastoptera</taxon>
    </lineage>
</organism>
<proteinExistence type="predicted"/>